<dbReference type="AlphaFoldDB" id="A0A5B7EHM1"/>
<dbReference type="Proteomes" id="UP000324222">
    <property type="component" value="Unassembled WGS sequence"/>
</dbReference>
<evidence type="ECO:0000256" key="1">
    <source>
        <dbReference type="SAM" id="MobiDB-lite"/>
    </source>
</evidence>
<comment type="caution">
    <text evidence="2">The sequence shown here is derived from an EMBL/GenBank/DDBJ whole genome shotgun (WGS) entry which is preliminary data.</text>
</comment>
<accession>A0A5B7EHM1</accession>
<feature type="region of interest" description="Disordered" evidence="1">
    <location>
        <begin position="21"/>
        <end position="44"/>
    </location>
</feature>
<organism evidence="2 3">
    <name type="scientific">Portunus trituberculatus</name>
    <name type="common">Swimming crab</name>
    <name type="synonym">Neptunus trituberculatus</name>
    <dbReference type="NCBI Taxonomy" id="210409"/>
    <lineage>
        <taxon>Eukaryota</taxon>
        <taxon>Metazoa</taxon>
        <taxon>Ecdysozoa</taxon>
        <taxon>Arthropoda</taxon>
        <taxon>Crustacea</taxon>
        <taxon>Multicrustacea</taxon>
        <taxon>Malacostraca</taxon>
        <taxon>Eumalacostraca</taxon>
        <taxon>Eucarida</taxon>
        <taxon>Decapoda</taxon>
        <taxon>Pleocyemata</taxon>
        <taxon>Brachyura</taxon>
        <taxon>Eubrachyura</taxon>
        <taxon>Portunoidea</taxon>
        <taxon>Portunidae</taxon>
        <taxon>Portuninae</taxon>
        <taxon>Portunus</taxon>
    </lineage>
</organism>
<sequence length="91" mass="10752">MNKITKSWIVVKRKEGVYRGAIRGEESPPRPDIKERTRRTERTSVRTVRRLSPWSVVGQDGARDEMAFSYRRPPRKRFILCERGKESYQAT</sequence>
<name>A0A5B7EHM1_PORTR</name>
<protein>
    <submittedName>
        <fullName evidence="2">Uncharacterized protein</fullName>
    </submittedName>
</protein>
<keyword evidence="3" id="KW-1185">Reference proteome</keyword>
<proteinExistence type="predicted"/>
<reference evidence="2 3" key="1">
    <citation type="submission" date="2019-05" db="EMBL/GenBank/DDBJ databases">
        <title>Another draft genome of Portunus trituberculatus and its Hox gene families provides insights of decapod evolution.</title>
        <authorList>
            <person name="Jeong J.-H."/>
            <person name="Song I."/>
            <person name="Kim S."/>
            <person name="Choi T."/>
            <person name="Kim D."/>
            <person name="Ryu S."/>
            <person name="Kim W."/>
        </authorList>
    </citation>
    <scope>NUCLEOTIDE SEQUENCE [LARGE SCALE GENOMIC DNA]</scope>
    <source>
        <tissue evidence="2">Muscle</tissue>
    </source>
</reference>
<gene>
    <name evidence="2" type="ORF">E2C01_026159</name>
</gene>
<evidence type="ECO:0000313" key="2">
    <source>
        <dbReference type="EMBL" id="MPC32827.1"/>
    </source>
</evidence>
<dbReference type="EMBL" id="VSRR010002704">
    <property type="protein sequence ID" value="MPC32827.1"/>
    <property type="molecule type" value="Genomic_DNA"/>
</dbReference>
<evidence type="ECO:0000313" key="3">
    <source>
        <dbReference type="Proteomes" id="UP000324222"/>
    </source>
</evidence>